<dbReference type="EMBL" id="CM035429">
    <property type="protein sequence ID" value="KAH7300735.1"/>
    <property type="molecule type" value="Genomic_DNA"/>
</dbReference>
<dbReference type="SUPFAM" id="SSF48239">
    <property type="entry name" value="Terpenoid cyclases/Protein prenyltransferases"/>
    <property type="match status" value="2"/>
</dbReference>
<dbReference type="GO" id="GO:0005811">
    <property type="term" value="C:lipid droplet"/>
    <property type="evidence" value="ECO:0007669"/>
    <property type="project" value="InterPro"/>
</dbReference>
<dbReference type="PANTHER" id="PTHR11764:SF20">
    <property type="entry name" value="LANOSTEROL SYNTHASE"/>
    <property type="match status" value="1"/>
</dbReference>
<comment type="caution">
    <text evidence="6">The sequence shown here is derived from an EMBL/GenBank/DDBJ whole genome shotgun (WGS) entry which is preliminary data.</text>
</comment>
<dbReference type="InterPro" id="IPR008930">
    <property type="entry name" value="Terpenoid_cyclase/PrenylTrfase"/>
</dbReference>
<sequence>MFTKICLALLGCYEWASLPSLPPWRMLLPTWFPFNIYQTSSWARATLVPLIPIAEKKLVFKFTENLSFDEFYTKERVTDSFSTSLCGDWKSSLFLGMDYGFKAMERLGIVPFRERGLKEVTRWFLARVEESGDFSAIYPAMFYSILYMNKSVDVSDPILAKLLLALKRFFLETKDELVVQITLSPVWDSAFVLRSLVESGIEADQQALQKAGEWLVKKQVSLEGDWVYNVPSACGGGGWAFEFCNR</sequence>
<comment type="similarity">
    <text evidence="1">Belongs to the terpene cyclase/mutase family.</text>
</comment>
<dbReference type="InterPro" id="IPR032697">
    <property type="entry name" value="SQ_cyclase_N"/>
</dbReference>
<gene>
    <name evidence="6" type="ORF">KP509_24G076700</name>
</gene>
<dbReference type="InterPro" id="IPR018333">
    <property type="entry name" value="Squalene_cyclase"/>
</dbReference>
<evidence type="ECO:0000259" key="4">
    <source>
        <dbReference type="Pfam" id="PF13243"/>
    </source>
</evidence>
<feature type="signal peptide" evidence="3">
    <location>
        <begin position="1"/>
        <end position="19"/>
    </location>
</feature>
<keyword evidence="3" id="KW-0732">Signal</keyword>
<keyword evidence="2" id="KW-0677">Repeat</keyword>
<dbReference type="PANTHER" id="PTHR11764">
    <property type="entry name" value="TERPENE CYCLASE/MUTASE FAMILY MEMBER"/>
    <property type="match status" value="1"/>
</dbReference>
<evidence type="ECO:0000313" key="7">
    <source>
        <dbReference type="Proteomes" id="UP000825935"/>
    </source>
</evidence>
<dbReference type="Pfam" id="PF13243">
    <property type="entry name" value="SQHop_cyclase_C"/>
    <property type="match status" value="1"/>
</dbReference>
<feature type="chain" id="PRO_5035833818" description="Squalene cyclase C-terminal domain-containing protein" evidence="3">
    <location>
        <begin position="20"/>
        <end position="246"/>
    </location>
</feature>
<evidence type="ECO:0000256" key="1">
    <source>
        <dbReference type="ARBA" id="ARBA00009755"/>
    </source>
</evidence>
<dbReference type="InterPro" id="IPR032696">
    <property type="entry name" value="SQ_cyclase_C"/>
</dbReference>
<proteinExistence type="inferred from homology"/>
<dbReference type="Pfam" id="PF13249">
    <property type="entry name" value="SQHop_cyclase_N"/>
    <property type="match status" value="1"/>
</dbReference>
<evidence type="ECO:0000256" key="3">
    <source>
        <dbReference type="SAM" id="SignalP"/>
    </source>
</evidence>
<dbReference type="Proteomes" id="UP000825935">
    <property type="component" value="Chromosome 24"/>
</dbReference>
<feature type="domain" description="Squalene cyclase C-terminal" evidence="4">
    <location>
        <begin position="183"/>
        <end position="245"/>
    </location>
</feature>
<evidence type="ECO:0000313" key="6">
    <source>
        <dbReference type="EMBL" id="KAH7300735.1"/>
    </source>
</evidence>
<dbReference type="GO" id="GO:0016866">
    <property type="term" value="F:intramolecular transferase activity"/>
    <property type="evidence" value="ECO:0007669"/>
    <property type="project" value="InterPro"/>
</dbReference>
<evidence type="ECO:0000256" key="2">
    <source>
        <dbReference type="ARBA" id="ARBA00022737"/>
    </source>
</evidence>
<dbReference type="OrthoDB" id="21502at2759"/>
<keyword evidence="7" id="KW-1185">Reference proteome</keyword>
<dbReference type="AlphaFoldDB" id="A0A8T2RYU0"/>
<dbReference type="Gene3D" id="1.50.10.20">
    <property type="match status" value="1"/>
</dbReference>
<organism evidence="6 7">
    <name type="scientific">Ceratopteris richardii</name>
    <name type="common">Triangle waterfern</name>
    <dbReference type="NCBI Taxonomy" id="49495"/>
    <lineage>
        <taxon>Eukaryota</taxon>
        <taxon>Viridiplantae</taxon>
        <taxon>Streptophyta</taxon>
        <taxon>Embryophyta</taxon>
        <taxon>Tracheophyta</taxon>
        <taxon>Polypodiopsida</taxon>
        <taxon>Polypodiidae</taxon>
        <taxon>Polypodiales</taxon>
        <taxon>Pteridineae</taxon>
        <taxon>Pteridaceae</taxon>
        <taxon>Parkerioideae</taxon>
        <taxon>Ceratopteris</taxon>
    </lineage>
</organism>
<name>A0A8T2RYU0_CERRI</name>
<evidence type="ECO:0000259" key="5">
    <source>
        <dbReference type="Pfam" id="PF13249"/>
    </source>
</evidence>
<dbReference type="GO" id="GO:0016104">
    <property type="term" value="P:triterpenoid biosynthetic process"/>
    <property type="evidence" value="ECO:0007669"/>
    <property type="project" value="InterPro"/>
</dbReference>
<evidence type="ECO:0008006" key="8">
    <source>
        <dbReference type="Google" id="ProtNLM"/>
    </source>
</evidence>
<reference evidence="6" key="1">
    <citation type="submission" date="2021-08" db="EMBL/GenBank/DDBJ databases">
        <title>WGS assembly of Ceratopteris richardii.</title>
        <authorList>
            <person name="Marchant D.B."/>
            <person name="Chen G."/>
            <person name="Jenkins J."/>
            <person name="Shu S."/>
            <person name="Leebens-Mack J."/>
            <person name="Grimwood J."/>
            <person name="Schmutz J."/>
            <person name="Soltis P."/>
            <person name="Soltis D."/>
            <person name="Chen Z.-H."/>
        </authorList>
    </citation>
    <scope>NUCLEOTIDE SEQUENCE</scope>
    <source>
        <strain evidence="6">Whitten #5841</strain>
        <tissue evidence="6">Leaf</tissue>
    </source>
</reference>
<accession>A0A8T2RYU0</accession>
<protein>
    <recommendedName>
        <fullName evidence="8">Squalene cyclase C-terminal domain-containing protein</fullName>
    </recommendedName>
</protein>
<feature type="domain" description="Squalene cyclase N-terminal" evidence="5">
    <location>
        <begin position="1"/>
        <end position="174"/>
    </location>
</feature>